<evidence type="ECO:0000256" key="1">
    <source>
        <dbReference type="SAM" id="Phobius"/>
    </source>
</evidence>
<dbReference type="OrthoDB" id="5194370at2"/>
<accession>A0A3N1DAE4</accession>
<proteinExistence type="predicted"/>
<keyword evidence="1" id="KW-0472">Membrane</keyword>
<evidence type="ECO:0008006" key="4">
    <source>
        <dbReference type="Google" id="ProtNLM"/>
    </source>
</evidence>
<evidence type="ECO:0000313" key="2">
    <source>
        <dbReference type="EMBL" id="ROO90474.1"/>
    </source>
</evidence>
<comment type="caution">
    <text evidence="2">The sequence shown here is derived from an EMBL/GenBank/DDBJ whole genome shotgun (WGS) entry which is preliminary data.</text>
</comment>
<feature type="transmembrane region" description="Helical" evidence="1">
    <location>
        <begin position="389"/>
        <end position="408"/>
    </location>
</feature>
<name>A0A3N1DAE4_9ACTN</name>
<organism evidence="2 3">
    <name type="scientific">Actinocorallia herbida</name>
    <dbReference type="NCBI Taxonomy" id="58109"/>
    <lineage>
        <taxon>Bacteria</taxon>
        <taxon>Bacillati</taxon>
        <taxon>Actinomycetota</taxon>
        <taxon>Actinomycetes</taxon>
        <taxon>Streptosporangiales</taxon>
        <taxon>Thermomonosporaceae</taxon>
        <taxon>Actinocorallia</taxon>
    </lineage>
</organism>
<gene>
    <name evidence="2" type="ORF">EDD29_8201</name>
</gene>
<protein>
    <recommendedName>
        <fullName evidence="4">Membrane-associated oxidoreductase</fullName>
    </recommendedName>
</protein>
<dbReference type="AlphaFoldDB" id="A0A3N1DAE4"/>
<sequence length="477" mass="52043">MPGGPLTSAEQELWDAYPRGDRVDLTGRPDREVRAAVIARLLLGAVPSEDGHIPAVRLRGALITDELDLTAGDVDCQMRLESCVFDATPLFGNTRIKKLMFLDCVLPGFQGTGLRTEAALRFTRTVINGQLQLRRAQLAGGLILNEAQITAQDAAFAVFASGMAIEAGLFARNARIEGGVRLAGSRINGGVFLEGAELINPGRLALDGQNIVVTDALECSHGFQAEGTVKLRGARVEGTVSFDRAARLSSPDRLAVQLSHSDIAELILTPAEPIEGIVSMSYARIGVLLDRTEVWPAQLRLDGLVYESLRVGDPDQRLDWVNRDPDGFRAQPYEQLSAWALRDGREDLARRAQLMKFRRRRRSQPLHTRAWGALLDYTVGYGYRPWLAAAWLAVIVAAGTTIFSLIPPRPLKEPAELPDFQSLIYVVDLLIPIGAFGLRGAWDPVGWTQWAAYAIIGSGWILATALIAGVTRVLRPA</sequence>
<keyword evidence="3" id="KW-1185">Reference proteome</keyword>
<keyword evidence="1" id="KW-0812">Transmembrane</keyword>
<dbReference type="EMBL" id="RJKE01000001">
    <property type="protein sequence ID" value="ROO90474.1"/>
    <property type="molecule type" value="Genomic_DNA"/>
</dbReference>
<evidence type="ECO:0000313" key="3">
    <source>
        <dbReference type="Proteomes" id="UP000272400"/>
    </source>
</evidence>
<keyword evidence="1" id="KW-1133">Transmembrane helix</keyword>
<dbReference type="RefSeq" id="WP_123669416.1">
    <property type="nucleotide sequence ID" value="NZ_RJKE01000001.1"/>
</dbReference>
<feature type="transmembrane region" description="Helical" evidence="1">
    <location>
        <begin position="420"/>
        <end position="438"/>
    </location>
</feature>
<reference evidence="2 3" key="1">
    <citation type="submission" date="2018-11" db="EMBL/GenBank/DDBJ databases">
        <title>Sequencing the genomes of 1000 actinobacteria strains.</title>
        <authorList>
            <person name="Klenk H.-P."/>
        </authorList>
    </citation>
    <scope>NUCLEOTIDE SEQUENCE [LARGE SCALE GENOMIC DNA]</scope>
    <source>
        <strain evidence="2 3">DSM 44254</strain>
    </source>
</reference>
<dbReference type="Proteomes" id="UP000272400">
    <property type="component" value="Unassembled WGS sequence"/>
</dbReference>
<feature type="transmembrane region" description="Helical" evidence="1">
    <location>
        <begin position="450"/>
        <end position="474"/>
    </location>
</feature>